<dbReference type="AlphaFoldDB" id="A0A2X1QUD4"/>
<proteinExistence type="predicted"/>
<keyword evidence="1" id="KW-0812">Transmembrane</keyword>
<dbReference type="RefSeq" id="WP_112854778.1">
    <property type="nucleotide sequence ID" value="NZ_UASS01000022.1"/>
</dbReference>
<reference evidence="2 3" key="1">
    <citation type="submission" date="2018-06" db="EMBL/GenBank/DDBJ databases">
        <authorList>
            <consortium name="Pathogen Informatics"/>
            <person name="Doyle S."/>
        </authorList>
    </citation>
    <scope>NUCLEOTIDE SEQUENCE [LARGE SCALE GENOMIC DNA]</scope>
    <source>
        <strain evidence="2 3">NCTC12022</strain>
    </source>
</reference>
<protein>
    <submittedName>
        <fullName evidence="2">Uncharacterized protein</fullName>
    </submittedName>
</protein>
<evidence type="ECO:0000313" key="2">
    <source>
        <dbReference type="EMBL" id="SPX61847.1"/>
    </source>
</evidence>
<sequence length="90" mass="10208">MGGLSSSYFVWYYVIPILAAVTISWYGLVIYAALCLAMVVFFSMQELTPIYQLAPSNELLMNLINISFSLLSLLPPYIVFYVKMSNMKGY</sequence>
<dbReference type="Proteomes" id="UP000251942">
    <property type="component" value="Unassembled WGS sequence"/>
</dbReference>
<evidence type="ECO:0000256" key="1">
    <source>
        <dbReference type="SAM" id="Phobius"/>
    </source>
</evidence>
<feature type="transmembrane region" description="Helical" evidence="1">
    <location>
        <begin position="63"/>
        <end position="82"/>
    </location>
</feature>
<accession>A0A2X1QUD4</accession>
<name>A0A2X1QUD4_9GAMM</name>
<feature type="transmembrane region" description="Helical" evidence="1">
    <location>
        <begin position="12"/>
        <end position="43"/>
    </location>
</feature>
<keyword evidence="1" id="KW-0472">Membrane</keyword>
<gene>
    <name evidence="2" type="ORF">NCTC12022_02600</name>
</gene>
<keyword evidence="1" id="KW-1133">Transmembrane helix</keyword>
<dbReference type="EMBL" id="UASS01000022">
    <property type="protein sequence ID" value="SPX61847.1"/>
    <property type="molecule type" value="Genomic_DNA"/>
</dbReference>
<organism evidence="2 3">
    <name type="scientific">Legionella feeleii</name>
    <dbReference type="NCBI Taxonomy" id="453"/>
    <lineage>
        <taxon>Bacteria</taxon>
        <taxon>Pseudomonadati</taxon>
        <taxon>Pseudomonadota</taxon>
        <taxon>Gammaproteobacteria</taxon>
        <taxon>Legionellales</taxon>
        <taxon>Legionellaceae</taxon>
        <taxon>Legionella</taxon>
    </lineage>
</organism>
<evidence type="ECO:0000313" key="3">
    <source>
        <dbReference type="Proteomes" id="UP000251942"/>
    </source>
</evidence>